<dbReference type="OrthoDB" id="9800307at2"/>
<evidence type="ECO:0000256" key="5">
    <source>
        <dbReference type="ARBA" id="ARBA00022694"/>
    </source>
</evidence>
<keyword evidence="12" id="KW-1185">Reference proteome</keyword>
<evidence type="ECO:0000256" key="2">
    <source>
        <dbReference type="ARBA" id="ARBA00007599"/>
    </source>
</evidence>
<keyword evidence="5" id="KW-0819">tRNA processing</keyword>
<keyword evidence="7" id="KW-0547">Nucleotide-binding</keyword>
<keyword evidence="4" id="KW-0963">Cytoplasm</keyword>
<dbReference type="InterPro" id="IPR003442">
    <property type="entry name" value="T6A_TsaE"/>
</dbReference>
<evidence type="ECO:0000256" key="7">
    <source>
        <dbReference type="ARBA" id="ARBA00022741"/>
    </source>
</evidence>
<comment type="subcellular location">
    <subcellularLocation>
        <location evidence="1">Cytoplasm</location>
    </subcellularLocation>
</comment>
<name>A4BLP0_9GAMM</name>
<dbReference type="RefSeq" id="WP_005004284.1">
    <property type="nucleotide sequence ID" value="NZ_CH672427.1"/>
</dbReference>
<evidence type="ECO:0000256" key="4">
    <source>
        <dbReference type="ARBA" id="ARBA00022490"/>
    </source>
</evidence>
<dbReference type="PANTHER" id="PTHR33540:SF2">
    <property type="entry name" value="TRNA THREONYLCARBAMOYLADENOSINE BIOSYNTHESIS PROTEIN TSAE"/>
    <property type="match status" value="1"/>
</dbReference>
<dbReference type="InterPro" id="IPR027417">
    <property type="entry name" value="P-loop_NTPase"/>
</dbReference>
<keyword evidence="8" id="KW-0067">ATP-binding</keyword>
<evidence type="ECO:0000256" key="3">
    <source>
        <dbReference type="ARBA" id="ARBA00019010"/>
    </source>
</evidence>
<dbReference type="eggNOG" id="COG0802">
    <property type="taxonomic scope" value="Bacteria"/>
</dbReference>
<dbReference type="NCBIfam" id="TIGR00150">
    <property type="entry name" value="T6A_YjeE"/>
    <property type="match status" value="1"/>
</dbReference>
<reference evidence="11 12" key="1">
    <citation type="submission" date="2006-02" db="EMBL/GenBank/DDBJ databases">
        <authorList>
            <person name="Waterbury J."/>
            <person name="Ferriera S."/>
            <person name="Johnson J."/>
            <person name="Kravitz S."/>
            <person name="Halpern A."/>
            <person name="Remington K."/>
            <person name="Beeson K."/>
            <person name="Tran B."/>
            <person name="Rogers Y.-H."/>
            <person name="Friedman R."/>
            <person name="Venter J.C."/>
        </authorList>
    </citation>
    <scope>NUCLEOTIDE SEQUENCE [LARGE SCALE GENOMIC DNA]</scope>
    <source>
        <strain evidence="11 12">Nb-231</strain>
    </source>
</reference>
<dbReference type="GO" id="GO:0046872">
    <property type="term" value="F:metal ion binding"/>
    <property type="evidence" value="ECO:0007669"/>
    <property type="project" value="UniProtKB-KW"/>
</dbReference>
<dbReference type="GO" id="GO:0002949">
    <property type="term" value="P:tRNA threonylcarbamoyladenosine modification"/>
    <property type="evidence" value="ECO:0007669"/>
    <property type="project" value="InterPro"/>
</dbReference>
<dbReference type="EMBL" id="AAOF01000001">
    <property type="protein sequence ID" value="EAR23228.1"/>
    <property type="molecule type" value="Genomic_DNA"/>
</dbReference>
<dbReference type="Proteomes" id="UP000003374">
    <property type="component" value="Unassembled WGS sequence"/>
</dbReference>
<evidence type="ECO:0000313" key="12">
    <source>
        <dbReference type="Proteomes" id="UP000003374"/>
    </source>
</evidence>
<dbReference type="HOGENOM" id="CLU_087829_2_2_6"/>
<keyword evidence="6" id="KW-0479">Metal-binding</keyword>
<dbReference type="GO" id="GO:0005524">
    <property type="term" value="F:ATP binding"/>
    <property type="evidence" value="ECO:0007669"/>
    <property type="project" value="UniProtKB-KW"/>
</dbReference>
<gene>
    <name evidence="11" type="ORF">NB231_15448</name>
</gene>
<evidence type="ECO:0000256" key="1">
    <source>
        <dbReference type="ARBA" id="ARBA00004496"/>
    </source>
</evidence>
<evidence type="ECO:0000313" key="11">
    <source>
        <dbReference type="EMBL" id="EAR23228.1"/>
    </source>
</evidence>
<keyword evidence="11" id="KW-0418">Kinase</keyword>
<dbReference type="Gene3D" id="3.40.50.300">
    <property type="entry name" value="P-loop containing nucleotide triphosphate hydrolases"/>
    <property type="match status" value="1"/>
</dbReference>
<dbReference type="SUPFAM" id="SSF52540">
    <property type="entry name" value="P-loop containing nucleoside triphosphate hydrolases"/>
    <property type="match status" value="1"/>
</dbReference>
<keyword evidence="9" id="KW-0460">Magnesium</keyword>
<evidence type="ECO:0000256" key="10">
    <source>
        <dbReference type="ARBA" id="ARBA00032441"/>
    </source>
</evidence>
<evidence type="ECO:0000256" key="8">
    <source>
        <dbReference type="ARBA" id="ARBA00022840"/>
    </source>
</evidence>
<protein>
    <recommendedName>
        <fullName evidence="3">tRNA threonylcarbamoyladenosine biosynthesis protein TsaE</fullName>
    </recommendedName>
    <alternativeName>
        <fullName evidence="10">t(6)A37 threonylcarbamoyladenosine biosynthesis protein TsaE</fullName>
    </alternativeName>
</protein>
<dbReference type="GO" id="GO:0016301">
    <property type="term" value="F:kinase activity"/>
    <property type="evidence" value="ECO:0007669"/>
    <property type="project" value="UniProtKB-KW"/>
</dbReference>
<dbReference type="STRING" id="314278.NB231_15448"/>
<evidence type="ECO:0000256" key="9">
    <source>
        <dbReference type="ARBA" id="ARBA00022842"/>
    </source>
</evidence>
<evidence type="ECO:0000256" key="6">
    <source>
        <dbReference type="ARBA" id="ARBA00022723"/>
    </source>
</evidence>
<keyword evidence="11" id="KW-0808">Transferase</keyword>
<dbReference type="AlphaFoldDB" id="A4BLP0"/>
<accession>A4BLP0</accession>
<dbReference type="Pfam" id="PF02367">
    <property type="entry name" value="TsaE"/>
    <property type="match status" value="1"/>
</dbReference>
<dbReference type="PANTHER" id="PTHR33540">
    <property type="entry name" value="TRNA THREONYLCARBAMOYLADENOSINE BIOSYNTHESIS PROTEIN TSAE"/>
    <property type="match status" value="1"/>
</dbReference>
<organism evidence="11 12">
    <name type="scientific">Nitrococcus mobilis Nb-231</name>
    <dbReference type="NCBI Taxonomy" id="314278"/>
    <lineage>
        <taxon>Bacteria</taxon>
        <taxon>Pseudomonadati</taxon>
        <taxon>Pseudomonadota</taxon>
        <taxon>Gammaproteobacteria</taxon>
        <taxon>Chromatiales</taxon>
        <taxon>Ectothiorhodospiraceae</taxon>
        <taxon>Nitrococcus</taxon>
    </lineage>
</organism>
<proteinExistence type="inferred from homology"/>
<sequence length="153" mass="16889">MTRQRWLPRPQATEALGAQLAAALPMRCRIDLTGELGAGKTTLVRGLLRTLGHIGPVRSPTYTLIEPYQVAERRLYHLDLYRLSDPEELEYIGLRDLLGESAVLLVEWPERGGRVLPMADLVIALSVVESMRLAQLTAHTPVGMALLARLPSG</sequence>
<dbReference type="CDD" id="cd02019">
    <property type="entry name" value="NK"/>
    <property type="match status" value="1"/>
</dbReference>
<comment type="caution">
    <text evidence="11">The sequence shown here is derived from an EMBL/GenBank/DDBJ whole genome shotgun (WGS) entry which is preliminary data.</text>
</comment>
<comment type="similarity">
    <text evidence="2">Belongs to the TsaE family.</text>
</comment>
<dbReference type="GO" id="GO:0005737">
    <property type="term" value="C:cytoplasm"/>
    <property type="evidence" value="ECO:0007669"/>
    <property type="project" value="UniProtKB-SubCell"/>
</dbReference>